<proteinExistence type="inferred from homology"/>
<reference evidence="9 10" key="1">
    <citation type="journal article" date="1999" name="Nature">
        <title>Evidence for lateral gene transfer between Archaea and Bacteria from genome sequence of Thermotoga maritima.</title>
        <authorList>
            <person name="Nelson K.E."/>
            <person name="Clayton R.A."/>
            <person name="Gill S.R."/>
            <person name="Gwinn M.L."/>
            <person name="Dodson R.J."/>
            <person name="Haft D.H."/>
            <person name="Hickey E.K."/>
            <person name="Peterson J.D."/>
            <person name="Nelson W.C."/>
            <person name="Ketchum K.A."/>
            <person name="McDonald L."/>
            <person name="Utterback T.R."/>
            <person name="Malek J.A."/>
            <person name="Linher K.D."/>
            <person name="Garrett M.M."/>
            <person name="Stewart A.M."/>
            <person name="Cotton M.D."/>
            <person name="Pratt M.S."/>
            <person name="Phillips C.A."/>
            <person name="Richardson D."/>
            <person name="Heidelberg J."/>
            <person name="Sutton G.G."/>
            <person name="Fleischmann R.D."/>
            <person name="White O."/>
            <person name="Salzberg S.L."/>
            <person name="Smith H.O."/>
            <person name="Venter J.C."/>
            <person name="Fraser C.M."/>
        </authorList>
    </citation>
    <scope>NUCLEOTIDE SEQUENCE [LARGE SCALE GENOMIC DNA]</scope>
    <source>
        <strain evidence="10">ATCC 43589 / DSM 3109 / JCM 10099 / NBRC 100826 / MSB8</strain>
    </source>
</reference>
<dbReference type="GO" id="GO:0005886">
    <property type="term" value="C:plasma membrane"/>
    <property type="evidence" value="ECO:0007669"/>
    <property type="project" value="UniProtKB-SubCell"/>
</dbReference>
<feature type="transmembrane region" description="Helical" evidence="8">
    <location>
        <begin position="210"/>
        <end position="235"/>
    </location>
</feature>
<comment type="subcellular location">
    <subcellularLocation>
        <location evidence="1">Cell membrane</location>
        <topology evidence="1">Multi-pass membrane protein</topology>
    </subcellularLocation>
</comment>
<dbReference type="InParanoid" id="Q9WYQ5"/>
<dbReference type="EMBL" id="AE000512">
    <property type="protein sequence ID" value="AAD35509.1"/>
    <property type="molecule type" value="Genomic_DNA"/>
</dbReference>
<dbReference type="OrthoDB" id="9798064at2"/>
<dbReference type="PANTHER" id="PTHR36838">
    <property type="entry name" value="AUXIN EFFLUX CARRIER FAMILY PROTEIN"/>
    <property type="match status" value="1"/>
</dbReference>
<dbReference type="EnsemblBacteria" id="AAD35509">
    <property type="protein sequence ID" value="AAD35509"/>
    <property type="gene ID" value="TM_0424"/>
</dbReference>
<evidence type="ECO:0000256" key="6">
    <source>
        <dbReference type="ARBA" id="ARBA00022989"/>
    </source>
</evidence>
<evidence type="ECO:0000256" key="4">
    <source>
        <dbReference type="ARBA" id="ARBA00022475"/>
    </source>
</evidence>
<keyword evidence="10" id="KW-1185">Reference proteome</keyword>
<feature type="transmembrane region" description="Helical" evidence="8">
    <location>
        <begin position="117"/>
        <end position="137"/>
    </location>
</feature>
<feature type="transmembrane region" description="Helical" evidence="8">
    <location>
        <begin position="174"/>
        <end position="198"/>
    </location>
</feature>
<feature type="transmembrane region" description="Helical" evidence="8">
    <location>
        <begin position="33"/>
        <end position="51"/>
    </location>
</feature>
<dbReference type="FunCoup" id="Q9WYQ5">
    <property type="interactions" value="29"/>
</dbReference>
<feature type="transmembrane region" description="Helical" evidence="8">
    <location>
        <begin position="90"/>
        <end position="111"/>
    </location>
</feature>
<comment type="similarity">
    <text evidence="2">Belongs to the auxin efflux carrier (TC 2.A.69) family.</text>
</comment>
<dbReference type="InterPro" id="IPR004776">
    <property type="entry name" value="Mem_transp_PIN-like"/>
</dbReference>
<dbReference type="DNASU" id="897430"/>
<feature type="transmembrane region" description="Helical" evidence="8">
    <location>
        <begin position="6"/>
        <end position="26"/>
    </location>
</feature>
<evidence type="ECO:0000313" key="10">
    <source>
        <dbReference type="Proteomes" id="UP000008183"/>
    </source>
</evidence>
<keyword evidence="6 8" id="KW-1133">Transmembrane helix</keyword>
<keyword evidence="5 8" id="KW-0812">Transmembrane</keyword>
<evidence type="ECO:0000256" key="2">
    <source>
        <dbReference type="ARBA" id="ARBA00010145"/>
    </source>
</evidence>
<keyword evidence="4" id="KW-1003">Cell membrane</keyword>
<accession>Q9WYQ5</accession>
<evidence type="ECO:0000256" key="7">
    <source>
        <dbReference type="ARBA" id="ARBA00023136"/>
    </source>
</evidence>
<keyword evidence="7 8" id="KW-0472">Membrane</keyword>
<feature type="transmembrane region" description="Helical" evidence="8">
    <location>
        <begin position="269"/>
        <end position="291"/>
    </location>
</feature>
<feature type="transmembrane region" description="Helical" evidence="8">
    <location>
        <begin position="57"/>
        <end position="78"/>
    </location>
</feature>
<dbReference type="Gene3D" id="1.20.1530.20">
    <property type="match status" value="1"/>
</dbReference>
<evidence type="ECO:0000256" key="8">
    <source>
        <dbReference type="SAM" id="Phobius"/>
    </source>
</evidence>
<dbReference type="RefSeq" id="WP_010865115.1">
    <property type="nucleotide sequence ID" value="NC_000853.1"/>
</dbReference>
<dbReference type="KEGG" id="tma:TM0424"/>
<protein>
    <recommendedName>
        <fullName evidence="11">Transporter</fullName>
    </recommendedName>
</protein>
<name>Q9WYQ5_THEMA</name>
<dbReference type="PANTHER" id="PTHR36838:SF3">
    <property type="entry name" value="TRANSPORTER AUXIN EFFLUX CARRIER EC FAMILY"/>
    <property type="match status" value="1"/>
</dbReference>
<evidence type="ECO:0000256" key="5">
    <source>
        <dbReference type="ARBA" id="ARBA00022692"/>
    </source>
</evidence>
<evidence type="ECO:0008006" key="11">
    <source>
        <dbReference type="Google" id="ProtNLM"/>
    </source>
</evidence>
<evidence type="ECO:0000313" key="9">
    <source>
        <dbReference type="EMBL" id="AAD35509.1"/>
    </source>
</evidence>
<evidence type="ECO:0000256" key="1">
    <source>
        <dbReference type="ARBA" id="ARBA00004651"/>
    </source>
</evidence>
<feature type="transmembrane region" description="Helical" evidence="8">
    <location>
        <begin position="149"/>
        <end position="168"/>
    </location>
</feature>
<dbReference type="PaxDb" id="243274-THEMA_02605"/>
<dbReference type="PIR" id="H72378">
    <property type="entry name" value="H72378"/>
</dbReference>
<dbReference type="Pfam" id="PF03547">
    <property type="entry name" value="Mem_trans"/>
    <property type="match status" value="1"/>
</dbReference>
<dbReference type="AlphaFoldDB" id="Q9WYQ5"/>
<dbReference type="GO" id="GO:0055085">
    <property type="term" value="P:transmembrane transport"/>
    <property type="evidence" value="ECO:0007669"/>
    <property type="project" value="InterPro"/>
</dbReference>
<dbReference type="InterPro" id="IPR038770">
    <property type="entry name" value="Na+/solute_symporter_sf"/>
</dbReference>
<organism evidence="9 10">
    <name type="scientific">Thermotoga maritima (strain ATCC 43589 / DSM 3109 / JCM 10099 / NBRC 100826 / MSB8)</name>
    <dbReference type="NCBI Taxonomy" id="243274"/>
    <lineage>
        <taxon>Bacteria</taxon>
        <taxon>Thermotogati</taxon>
        <taxon>Thermotogota</taxon>
        <taxon>Thermotogae</taxon>
        <taxon>Thermotogales</taxon>
        <taxon>Thermotogaceae</taxon>
        <taxon>Thermotoga</taxon>
    </lineage>
</organism>
<keyword evidence="3" id="KW-0813">Transport</keyword>
<dbReference type="Proteomes" id="UP000008183">
    <property type="component" value="Chromosome"/>
</dbReference>
<gene>
    <name evidence="9" type="ordered locus">TM_0424</name>
</gene>
<dbReference type="PATRIC" id="fig|243274.5.peg.430"/>
<sequence length="296" mass="32389">MLYTTFSAIIPSFLIILIGYTVGKIFSEETMGLASKVAIWVMVPTVTFTFINEYTPSFSTLGEFGLGVAIIFVIFYLYSRLFKEKKEVIHVTAVTANVGYLGYPILLSLWGEEALSLGVVYATLNIIMFSAVLPMFLGEKVNVKNLFKLPYVYALVAGFLTGKLGWSFRELPEWLVNAILMLKQSAIPYLLIYVGLSVSKLKLGRHLSKIGGIIVVNKLFLAPLIALVFALIYGLEGLTAKVFVLETAMPAAVNAVILTSALGGDSETVSYGVTLTTFFAIFTLPVWAVILESIFG</sequence>
<evidence type="ECO:0000256" key="3">
    <source>
        <dbReference type="ARBA" id="ARBA00022448"/>
    </source>
</evidence>